<dbReference type="HAMAP" id="MF_00251">
    <property type="entry name" value="Ribosomal_bL36"/>
    <property type="match status" value="1"/>
</dbReference>
<evidence type="ECO:0000256" key="7">
    <source>
        <dbReference type="RuleBase" id="RU000570"/>
    </source>
</evidence>
<name>A0AAW1BND3_CROAD</name>
<keyword evidence="4 7" id="KW-0689">Ribosomal protein</keyword>
<dbReference type="SUPFAM" id="SSF57840">
    <property type="entry name" value="Ribosomal protein L36"/>
    <property type="match status" value="1"/>
</dbReference>
<evidence type="ECO:0000256" key="5">
    <source>
        <dbReference type="ARBA" id="ARBA00023128"/>
    </source>
</evidence>
<comment type="subcellular location">
    <subcellularLocation>
        <location evidence="1">Mitochondrion</location>
    </subcellularLocation>
</comment>
<dbReference type="GO" id="GO:0003735">
    <property type="term" value="F:structural constituent of ribosome"/>
    <property type="evidence" value="ECO:0007669"/>
    <property type="project" value="InterPro"/>
</dbReference>
<evidence type="ECO:0000256" key="4">
    <source>
        <dbReference type="ARBA" id="ARBA00022980"/>
    </source>
</evidence>
<evidence type="ECO:0000256" key="3">
    <source>
        <dbReference type="ARBA" id="ARBA00022946"/>
    </source>
</evidence>
<keyword evidence="3" id="KW-0809">Transit peptide</keyword>
<sequence length="151" mass="17389">MIWRYDSEAGEEQNYGSRFADPLKAKRPNMRMRVVCNSFSMSSLLLRGLLAATAKTTWSLNCSSVSRSFSSWLLRCPNTVIPLLGPPATKSLKAHILPFLSCCPQYNLQPVAGMKCKMVIKKRCKDCYFVRRKGRLYIYCKTFPRHKQRKL</sequence>
<dbReference type="GO" id="GO:0006412">
    <property type="term" value="P:translation"/>
    <property type="evidence" value="ECO:0007669"/>
    <property type="project" value="InterPro"/>
</dbReference>
<dbReference type="AlphaFoldDB" id="A0AAW1BND3"/>
<comment type="similarity">
    <text evidence="2 7">Belongs to the bacterial ribosomal protein bL36 family.</text>
</comment>
<dbReference type="EMBL" id="JAOTOJ010000003">
    <property type="protein sequence ID" value="KAK9403655.1"/>
    <property type="molecule type" value="Genomic_DNA"/>
</dbReference>
<dbReference type="PANTHER" id="PTHR46909:SF1">
    <property type="entry name" value="LARGE RIBOSOMAL SUBUNIT PROTEIN BL36M"/>
    <property type="match status" value="1"/>
</dbReference>
<evidence type="ECO:0000313" key="9">
    <source>
        <dbReference type="Proteomes" id="UP001474421"/>
    </source>
</evidence>
<evidence type="ECO:0000256" key="1">
    <source>
        <dbReference type="ARBA" id="ARBA00004173"/>
    </source>
</evidence>
<accession>A0AAW1BND3</accession>
<gene>
    <name evidence="8" type="ORF">NXF25_008482</name>
</gene>
<proteinExistence type="inferred from homology"/>
<dbReference type="NCBIfam" id="TIGR01022">
    <property type="entry name" value="rpmJ_bact"/>
    <property type="match status" value="1"/>
</dbReference>
<evidence type="ECO:0000256" key="6">
    <source>
        <dbReference type="ARBA" id="ARBA00023274"/>
    </source>
</evidence>
<reference evidence="8 9" key="1">
    <citation type="journal article" date="2024" name="Proc. Natl. Acad. Sci. U.S.A.">
        <title>The genetic regulatory architecture and epigenomic basis for age-related changes in rattlesnake venom.</title>
        <authorList>
            <person name="Hogan M.P."/>
            <person name="Holding M.L."/>
            <person name="Nystrom G.S."/>
            <person name="Colston T.J."/>
            <person name="Bartlett D.A."/>
            <person name="Mason A.J."/>
            <person name="Ellsworth S.A."/>
            <person name="Rautsaw R.M."/>
            <person name="Lawrence K.C."/>
            <person name="Strickland J.L."/>
            <person name="He B."/>
            <person name="Fraser P."/>
            <person name="Margres M.J."/>
            <person name="Gilbert D.M."/>
            <person name="Gibbs H.L."/>
            <person name="Parkinson C.L."/>
            <person name="Rokyta D.R."/>
        </authorList>
    </citation>
    <scope>NUCLEOTIDE SEQUENCE [LARGE SCALE GENOMIC DNA]</scope>
    <source>
        <strain evidence="8">DRR0105</strain>
    </source>
</reference>
<dbReference type="Proteomes" id="UP001474421">
    <property type="component" value="Unassembled WGS sequence"/>
</dbReference>
<dbReference type="InterPro" id="IPR052143">
    <property type="entry name" value="Mitoribosomal_bL36m"/>
</dbReference>
<protein>
    <recommendedName>
        <fullName evidence="7">Ribosomal protein</fullName>
    </recommendedName>
</protein>
<evidence type="ECO:0000313" key="8">
    <source>
        <dbReference type="EMBL" id="KAK9403655.1"/>
    </source>
</evidence>
<keyword evidence="5" id="KW-0496">Mitochondrion</keyword>
<dbReference type="InterPro" id="IPR035977">
    <property type="entry name" value="Ribosomal_bL36_sp"/>
</dbReference>
<organism evidence="8 9">
    <name type="scientific">Crotalus adamanteus</name>
    <name type="common">Eastern diamondback rattlesnake</name>
    <dbReference type="NCBI Taxonomy" id="8729"/>
    <lineage>
        <taxon>Eukaryota</taxon>
        <taxon>Metazoa</taxon>
        <taxon>Chordata</taxon>
        <taxon>Craniata</taxon>
        <taxon>Vertebrata</taxon>
        <taxon>Euteleostomi</taxon>
        <taxon>Lepidosauria</taxon>
        <taxon>Squamata</taxon>
        <taxon>Bifurcata</taxon>
        <taxon>Unidentata</taxon>
        <taxon>Episquamata</taxon>
        <taxon>Toxicofera</taxon>
        <taxon>Serpentes</taxon>
        <taxon>Colubroidea</taxon>
        <taxon>Viperidae</taxon>
        <taxon>Crotalinae</taxon>
        <taxon>Crotalus</taxon>
    </lineage>
</organism>
<comment type="caution">
    <text evidence="8">The sequence shown here is derived from an EMBL/GenBank/DDBJ whole genome shotgun (WGS) entry which is preliminary data.</text>
</comment>
<keyword evidence="6 7" id="KW-0687">Ribonucleoprotein</keyword>
<dbReference type="PANTHER" id="PTHR46909">
    <property type="entry name" value="39S RIBOSOMAL PROTEIN L36, MITOCHONDRIAL"/>
    <property type="match status" value="1"/>
</dbReference>
<evidence type="ECO:0000256" key="2">
    <source>
        <dbReference type="ARBA" id="ARBA00007645"/>
    </source>
</evidence>
<keyword evidence="9" id="KW-1185">Reference proteome</keyword>
<dbReference type="GO" id="GO:0005762">
    <property type="term" value="C:mitochondrial large ribosomal subunit"/>
    <property type="evidence" value="ECO:0007669"/>
    <property type="project" value="TreeGrafter"/>
</dbReference>
<dbReference type="InterPro" id="IPR000473">
    <property type="entry name" value="Ribosomal_bL36"/>
</dbReference>
<dbReference type="Pfam" id="PF00444">
    <property type="entry name" value="Ribosomal_L36"/>
    <property type="match status" value="1"/>
</dbReference>